<dbReference type="InterPro" id="IPR011009">
    <property type="entry name" value="Kinase-like_dom_sf"/>
</dbReference>
<dbReference type="AlphaFoldDB" id="A0A1G8NGG3"/>
<evidence type="ECO:0000313" key="2">
    <source>
        <dbReference type="EMBL" id="SDI79232.1"/>
    </source>
</evidence>
<dbReference type="PANTHER" id="PTHR40086">
    <property type="entry name" value="PHOSPHOTRANSFERASE YTMP-RELATED"/>
    <property type="match status" value="1"/>
</dbReference>
<accession>A0A1G8NGG3</accession>
<dbReference type="EMBL" id="FNEN01000006">
    <property type="protein sequence ID" value="SDI79232.1"/>
    <property type="molecule type" value="Genomic_DNA"/>
</dbReference>
<dbReference type="PANTHER" id="PTHR40086:SF1">
    <property type="entry name" value="CELL CYCLE REGULATOR CCRZ"/>
    <property type="match status" value="1"/>
</dbReference>
<dbReference type="InterPro" id="IPR002575">
    <property type="entry name" value="Aminoglycoside_PTrfase"/>
</dbReference>
<dbReference type="InterPro" id="IPR052077">
    <property type="entry name" value="CcrZ_PhaseVar_Mediator"/>
</dbReference>
<dbReference type="GO" id="GO:0016301">
    <property type="term" value="F:kinase activity"/>
    <property type="evidence" value="ECO:0007669"/>
    <property type="project" value="UniProtKB-KW"/>
</dbReference>
<organism evidence="2 3">
    <name type="scientific">Natribacillus halophilus</name>
    <dbReference type="NCBI Taxonomy" id="549003"/>
    <lineage>
        <taxon>Bacteria</taxon>
        <taxon>Bacillati</taxon>
        <taxon>Bacillota</taxon>
        <taxon>Bacilli</taxon>
        <taxon>Bacillales</taxon>
        <taxon>Bacillaceae</taxon>
        <taxon>Natribacillus</taxon>
    </lineage>
</organism>
<keyword evidence="3" id="KW-1185">Reference proteome</keyword>
<dbReference type="Gene3D" id="3.90.1200.10">
    <property type="match status" value="1"/>
</dbReference>
<feature type="domain" description="Aminoglycoside phosphotransferase" evidence="1">
    <location>
        <begin position="55"/>
        <end position="239"/>
    </location>
</feature>
<proteinExistence type="predicted"/>
<dbReference type="SUPFAM" id="SSF56112">
    <property type="entry name" value="Protein kinase-like (PK-like)"/>
    <property type="match status" value="1"/>
</dbReference>
<reference evidence="2 3" key="1">
    <citation type="submission" date="2016-10" db="EMBL/GenBank/DDBJ databases">
        <authorList>
            <person name="de Groot N.N."/>
        </authorList>
    </citation>
    <scope>NUCLEOTIDE SEQUENCE [LARGE SCALE GENOMIC DNA]</scope>
    <source>
        <strain evidence="2 3">DSM 21771</strain>
    </source>
</reference>
<gene>
    <name evidence="2" type="ORF">SAMN04488123_10669</name>
</gene>
<dbReference type="RefSeq" id="WP_245723112.1">
    <property type="nucleotide sequence ID" value="NZ_FNEN01000006.1"/>
</dbReference>
<name>A0A1G8NGG3_9BACI</name>
<evidence type="ECO:0000313" key="3">
    <source>
        <dbReference type="Proteomes" id="UP000198853"/>
    </source>
</evidence>
<sequence>MEYLDIHKKAKRKKGLEMLLGSDWELETAGGSTGEAFSARDGERKLFLKCNSSPFLAVLSAEGIVPKLLWTKRLTNGDVITAQQWISGRKLKHSEMKQPEVASLLGRIHRSPELLDMLKRIETEVKTPEVLLRRLYTYSLPMEREAPILFKALAFLESWKSTVYPEQFVVCHCDVNHNNWIMDEKEGLFLVDWDGASVADPALDLSILLYWYVPQTEWGEWLEAYTFELSNDLLRRMHWYAVLHTVEWLLSEGDHEDDEHLNGWLSYLDALVGKNLA</sequence>
<evidence type="ECO:0000259" key="1">
    <source>
        <dbReference type="Pfam" id="PF01636"/>
    </source>
</evidence>
<dbReference type="Pfam" id="PF01636">
    <property type="entry name" value="APH"/>
    <property type="match status" value="1"/>
</dbReference>
<protein>
    <submittedName>
        <fullName evidence="2">Thiamine kinase</fullName>
    </submittedName>
</protein>
<keyword evidence="2" id="KW-0808">Transferase</keyword>
<dbReference type="Proteomes" id="UP000198853">
    <property type="component" value="Unassembled WGS sequence"/>
</dbReference>
<keyword evidence="2" id="KW-0418">Kinase</keyword>